<feature type="compositionally biased region" description="Basic residues" evidence="2">
    <location>
        <begin position="396"/>
        <end position="406"/>
    </location>
</feature>
<feature type="region of interest" description="Disordered" evidence="2">
    <location>
        <begin position="274"/>
        <end position="429"/>
    </location>
</feature>
<dbReference type="EMBL" id="FP929105">
    <property type="protein sequence ID" value="CBX93211.1"/>
    <property type="molecule type" value="Genomic_DNA"/>
</dbReference>
<protein>
    <recommendedName>
        <fullName evidence="3">Up-regulated during septation protein 1 domain-containing protein</fullName>
    </recommendedName>
</protein>
<dbReference type="HOGENOM" id="CLU_013725_1_0_1"/>
<dbReference type="VEuPathDB" id="FungiDB:LEMA_P041120.1"/>
<evidence type="ECO:0000256" key="1">
    <source>
        <dbReference type="SAM" id="Coils"/>
    </source>
</evidence>
<feature type="domain" description="Up-regulated during septation protein 1" evidence="3">
    <location>
        <begin position="445"/>
        <end position="563"/>
    </location>
</feature>
<accession>E4ZPI6</accession>
<dbReference type="AlphaFoldDB" id="E4ZPI6"/>
<evidence type="ECO:0000313" key="5">
    <source>
        <dbReference type="Proteomes" id="UP000002668"/>
    </source>
</evidence>
<feature type="compositionally biased region" description="Polar residues" evidence="2">
    <location>
        <begin position="377"/>
        <end position="388"/>
    </location>
</feature>
<feature type="compositionally biased region" description="Low complexity" evidence="2">
    <location>
        <begin position="349"/>
        <end position="363"/>
    </location>
</feature>
<name>E4ZPI6_LEPMJ</name>
<dbReference type="InParanoid" id="E4ZPI6"/>
<dbReference type="InterPro" id="IPR029191">
    <property type="entry name" value="Uds1"/>
</dbReference>
<dbReference type="Proteomes" id="UP000002668">
    <property type="component" value="Genome"/>
</dbReference>
<reference evidence="5" key="1">
    <citation type="journal article" date="2011" name="Nat. Commun.">
        <title>Effector diversification within compartments of the Leptosphaeria maculans genome affected by Repeat-Induced Point mutations.</title>
        <authorList>
            <person name="Rouxel T."/>
            <person name="Grandaubert J."/>
            <person name="Hane J.K."/>
            <person name="Hoede C."/>
            <person name="van de Wouw A.P."/>
            <person name="Couloux A."/>
            <person name="Dominguez V."/>
            <person name="Anthouard V."/>
            <person name="Bally P."/>
            <person name="Bourras S."/>
            <person name="Cozijnsen A.J."/>
            <person name="Ciuffetti L.M."/>
            <person name="Degrave A."/>
            <person name="Dilmaghani A."/>
            <person name="Duret L."/>
            <person name="Fudal I."/>
            <person name="Goodwin S.B."/>
            <person name="Gout L."/>
            <person name="Glaser N."/>
            <person name="Linglin J."/>
            <person name="Kema G.H.J."/>
            <person name="Lapalu N."/>
            <person name="Lawrence C.B."/>
            <person name="May K."/>
            <person name="Meyer M."/>
            <person name="Ollivier B."/>
            <person name="Poulain J."/>
            <person name="Schoch C.L."/>
            <person name="Simon A."/>
            <person name="Spatafora J.W."/>
            <person name="Stachowiak A."/>
            <person name="Turgeon B.G."/>
            <person name="Tyler B.M."/>
            <person name="Vincent D."/>
            <person name="Weissenbach J."/>
            <person name="Amselem J."/>
            <person name="Quesneville H."/>
            <person name="Oliver R.P."/>
            <person name="Wincker P."/>
            <person name="Balesdent M.-H."/>
            <person name="Howlett B.J."/>
        </authorList>
    </citation>
    <scope>NUCLEOTIDE SEQUENCE [LARGE SCALE GENOMIC DNA]</scope>
    <source>
        <strain evidence="5">JN3 / isolate v23.1.3 / race Av1-4-5-6-7-8</strain>
    </source>
</reference>
<dbReference type="eggNOG" id="ENOG502S13H">
    <property type="taxonomic scope" value="Eukaryota"/>
</dbReference>
<evidence type="ECO:0000256" key="2">
    <source>
        <dbReference type="SAM" id="MobiDB-lite"/>
    </source>
</evidence>
<dbReference type="OMA" id="HIANCMR"/>
<dbReference type="Pfam" id="PF15456">
    <property type="entry name" value="Uds1"/>
    <property type="match status" value="1"/>
</dbReference>
<organism evidence="5">
    <name type="scientific">Leptosphaeria maculans (strain JN3 / isolate v23.1.3 / race Av1-4-5-6-7-8)</name>
    <name type="common">Blackleg fungus</name>
    <name type="synonym">Phoma lingam</name>
    <dbReference type="NCBI Taxonomy" id="985895"/>
    <lineage>
        <taxon>Eukaryota</taxon>
        <taxon>Fungi</taxon>
        <taxon>Dikarya</taxon>
        <taxon>Ascomycota</taxon>
        <taxon>Pezizomycotina</taxon>
        <taxon>Dothideomycetes</taxon>
        <taxon>Pleosporomycetidae</taxon>
        <taxon>Pleosporales</taxon>
        <taxon>Pleosporineae</taxon>
        <taxon>Leptosphaeriaceae</taxon>
        <taxon>Plenodomus</taxon>
        <taxon>Plenodomus lingam/Leptosphaeria maculans species complex</taxon>
    </lineage>
</organism>
<sequence>MFDMLASRVSPTLHSRQWPTATSNIGHDTHCKLPTARRRPRLRLYNPGNRLDINRKSIRLVTPMNHHTPRLACSLQDLQTARDQNLSAAPLAKSPSLASLTQTTASRYQLWPPSKSPVGPTKPGNAADKLAALSVARSTTSLSDTAALPESVPFWQRAGSLSRRRKVSVPELGSTMTTVQEMPIDSPTIPGRPPLRHISYETLGHERSCSAPGTNWRAGPFGDALISCVTGPSPIEAQEHNVFLTSDVYTAPGRPLSPILSPGATPRPVLKLETNTTASSEKPPAVPPKSPVVDRKPSPTPLVLATKPSRPQLTTSTSITSMSGRITPSSSVDLKRSPNSIIPLPTPPSAFSNPFSASSPASNRGSPRVERRDPLAAQSSTHNRNMSEPSIMERGRPKRRTSKRERSRTLSEANNAETTVADPWKLPNGMRVPEASRRMSDADQKLLHKQAYDQAGNFEVLNKRDVASLSRELRALDERCDYLRKTYKSLRSGRQKLHGRMISYLRRGETVIFSRESLLKQEEALAELDISIDEFILKLEQAENRRLRLRQKLLEHVAAAIVLNPSARSDLAEATPPRSPVKIDSPARAERKETESIKIYADGHVLNLFSDIEKAIGKMCEQTC</sequence>
<keyword evidence="5" id="KW-1185">Reference proteome</keyword>
<feature type="region of interest" description="Disordered" evidence="2">
    <location>
        <begin position="570"/>
        <end position="589"/>
    </location>
</feature>
<evidence type="ECO:0000259" key="3">
    <source>
        <dbReference type="Pfam" id="PF15456"/>
    </source>
</evidence>
<feature type="compositionally biased region" description="Polar residues" evidence="2">
    <location>
        <begin position="309"/>
        <end position="340"/>
    </location>
</feature>
<dbReference type="STRING" id="985895.E4ZPI6"/>
<proteinExistence type="predicted"/>
<gene>
    <name evidence="4" type="ORF">LEMA_P041120.1</name>
</gene>
<dbReference type="OrthoDB" id="5429395at2759"/>
<evidence type="ECO:0000313" key="4">
    <source>
        <dbReference type="EMBL" id="CBX93211.1"/>
    </source>
</evidence>
<feature type="coiled-coil region" evidence="1">
    <location>
        <begin position="525"/>
        <end position="559"/>
    </location>
</feature>
<keyword evidence="1" id="KW-0175">Coiled coil</keyword>